<proteinExistence type="inferred from homology"/>
<dbReference type="GeneID" id="72463896"/>
<comment type="pathway">
    <text evidence="1 10">Lipid metabolism; fatty acid biosynthesis.</text>
</comment>
<gene>
    <name evidence="12" type="primary">fabG_2</name>
    <name evidence="13" type="synonym">fabG</name>
    <name evidence="13" type="ORF">DXC40_12310</name>
    <name evidence="12" type="ORF">ERS852551_01926</name>
</gene>
<dbReference type="Proteomes" id="UP000260828">
    <property type="component" value="Unassembled WGS sequence"/>
</dbReference>
<evidence type="ECO:0000256" key="9">
    <source>
        <dbReference type="PIRSR" id="PIRSR611284-2"/>
    </source>
</evidence>
<accession>A0A174R5B1</accession>
<organism evidence="12 14">
    <name type="scientific">Anaerotruncus colihominis</name>
    <dbReference type="NCBI Taxonomy" id="169435"/>
    <lineage>
        <taxon>Bacteria</taxon>
        <taxon>Bacillati</taxon>
        <taxon>Bacillota</taxon>
        <taxon>Clostridia</taxon>
        <taxon>Eubacteriales</taxon>
        <taxon>Oscillospiraceae</taxon>
        <taxon>Anaerotruncus</taxon>
    </lineage>
</organism>
<dbReference type="GO" id="GO:0006633">
    <property type="term" value="P:fatty acid biosynthetic process"/>
    <property type="evidence" value="ECO:0007669"/>
    <property type="project" value="UniProtKB-UniPathway"/>
</dbReference>
<dbReference type="PRINTS" id="PR00081">
    <property type="entry name" value="GDHRDH"/>
</dbReference>
<dbReference type="GO" id="GO:0051287">
    <property type="term" value="F:NAD binding"/>
    <property type="evidence" value="ECO:0007669"/>
    <property type="project" value="UniProtKB-UniRule"/>
</dbReference>
<dbReference type="FunFam" id="3.40.50.720:FF:000115">
    <property type="entry name" value="3-oxoacyl-[acyl-carrier-protein] reductase FabG"/>
    <property type="match status" value="1"/>
</dbReference>
<dbReference type="PANTHER" id="PTHR42879">
    <property type="entry name" value="3-OXOACYL-(ACYL-CARRIER-PROTEIN) REDUCTASE"/>
    <property type="match status" value="1"/>
</dbReference>
<feature type="active site" description="Proton acceptor" evidence="8">
    <location>
        <position position="153"/>
    </location>
</feature>
<dbReference type="EC" id="1.1.1.100" evidence="3 10"/>
<dbReference type="PROSITE" id="PS00061">
    <property type="entry name" value="ADH_SHORT"/>
    <property type="match status" value="1"/>
</dbReference>
<keyword evidence="10" id="KW-0443">Lipid metabolism</keyword>
<evidence type="ECO:0000313" key="15">
    <source>
        <dbReference type="Proteomes" id="UP000260828"/>
    </source>
</evidence>
<comment type="similarity">
    <text evidence="2 10">Belongs to the short-chain dehydrogenases/reductases (SDR) family.</text>
</comment>
<evidence type="ECO:0000259" key="11">
    <source>
        <dbReference type="SMART" id="SM00822"/>
    </source>
</evidence>
<name>A0A174R5B1_9FIRM</name>
<evidence type="ECO:0000256" key="7">
    <source>
        <dbReference type="ARBA" id="ARBA00048508"/>
    </source>
</evidence>
<evidence type="ECO:0000256" key="8">
    <source>
        <dbReference type="PIRSR" id="PIRSR611284-1"/>
    </source>
</evidence>
<dbReference type="AlphaFoldDB" id="A0A174R5B1"/>
<dbReference type="PANTHER" id="PTHR42879:SF2">
    <property type="entry name" value="3-OXOACYL-[ACYL-CARRIER-PROTEIN] REDUCTASE FABG"/>
    <property type="match status" value="1"/>
</dbReference>
<evidence type="ECO:0000313" key="14">
    <source>
        <dbReference type="Proteomes" id="UP000095765"/>
    </source>
</evidence>
<comment type="subunit">
    <text evidence="10">Homotetramer.</text>
</comment>
<keyword evidence="5 10" id="KW-0560">Oxidoreductase</keyword>
<keyword evidence="10" id="KW-0444">Lipid biosynthesis</keyword>
<dbReference type="InterPro" id="IPR020904">
    <property type="entry name" value="Sc_DH/Rdtase_CS"/>
</dbReference>
<dbReference type="NCBIfam" id="TIGR01830">
    <property type="entry name" value="3oxo_ACP_reduc"/>
    <property type="match status" value="1"/>
</dbReference>
<dbReference type="Gene3D" id="3.40.50.720">
    <property type="entry name" value="NAD(P)-binding Rossmann-like Domain"/>
    <property type="match status" value="1"/>
</dbReference>
<evidence type="ECO:0000313" key="12">
    <source>
        <dbReference type="EMBL" id="CUP78240.1"/>
    </source>
</evidence>
<reference evidence="13 15" key="2">
    <citation type="submission" date="2018-08" db="EMBL/GenBank/DDBJ databases">
        <title>A genome reference for cultivated species of the human gut microbiota.</title>
        <authorList>
            <person name="Zou Y."/>
            <person name="Xue W."/>
            <person name="Luo G."/>
        </authorList>
    </citation>
    <scope>NUCLEOTIDE SEQUENCE [LARGE SCALE GENOMIC DNA]</scope>
    <source>
        <strain evidence="13 15">TF05-12AC</strain>
    </source>
</reference>
<keyword evidence="10" id="KW-0275">Fatty acid biosynthesis</keyword>
<dbReference type="EMBL" id="QVME01000006">
    <property type="protein sequence ID" value="RGE67012.1"/>
    <property type="molecule type" value="Genomic_DNA"/>
</dbReference>
<evidence type="ECO:0000256" key="10">
    <source>
        <dbReference type="RuleBase" id="RU366074"/>
    </source>
</evidence>
<dbReference type="CDD" id="cd05333">
    <property type="entry name" value="BKR_SDR_c"/>
    <property type="match status" value="1"/>
</dbReference>
<evidence type="ECO:0000313" key="13">
    <source>
        <dbReference type="EMBL" id="RGE67012.1"/>
    </source>
</evidence>
<evidence type="ECO:0000256" key="1">
    <source>
        <dbReference type="ARBA" id="ARBA00005194"/>
    </source>
</evidence>
<dbReference type="GO" id="GO:0008202">
    <property type="term" value="P:steroid metabolic process"/>
    <property type="evidence" value="ECO:0007669"/>
    <property type="project" value="UniProtKB-KW"/>
</dbReference>
<dbReference type="InterPro" id="IPR036291">
    <property type="entry name" value="NAD(P)-bd_dom_sf"/>
</dbReference>
<dbReference type="Proteomes" id="UP000095765">
    <property type="component" value="Unassembled WGS sequence"/>
</dbReference>
<dbReference type="InterPro" id="IPR050259">
    <property type="entry name" value="SDR"/>
</dbReference>
<dbReference type="NCBIfam" id="NF005559">
    <property type="entry name" value="PRK07231.1"/>
    <property type="match status" value="1"/>
</dbReference>
<evidence type="ECO:0000256" key="4">
    <source>
        <dbReference type="ARBA" id="ARBA00022857"/>
    </source>
</evidence>
<dbReference type="SMART" id="SM00822">
    <property type="entry name" value="PKS_KR"/>
    <property type="match status" value="1"/>
</dbReference>
<evidence type="ECO:0000256" key="5">
    <source>
        <dbReference type="ARBA" id="ARBA00023002"/>
    </source>
</evidence>
<dbReference type="NCBIfam" id="NF009466">
    <property type="entry name" value="PRK12826.1-2"/>
    <property type="match status" value="1"/>
</dbReference>
<dbReference type="PRINTS" id="PR00080">
    <property type="entry name" value="SDRFAMILY"/>
</dbReference>
<dbReference type="RefSeq" id="WP_024729483.1">
    <property type="nucleotide sequence ID" value="NZ_CABIWA010000014.1"/>
</dbReference>
<protein>
    <recommendedName>
        <fullName evidence="3 10">3-oxoacyl-[acyl-carrier-protein] reductase</fullName>
        <ecNumber evidence="3 10">1.1.1.100</ecNumber>
    </recommendedName>
</protein>
<dbReference type="InterPro" id="IPR011284">
    <property type="entry name" value="3oxo_ACP_reduc"/>
</dbReference>
<dbReference type="OrthoDB" id="9803333at2"/>
<dbReference type="InterPro" id="IPR057326">
    <property type="entry name" value="KR_dom"/>
</dbReference>
<feature type="domain" description="Ketoreductase" evidence="11">
    <location>
        <begin position="3"/>
        <end position="184"/>
    </location>
</feature>
<keyword evidence="6" id="KW-0753">Steroid metabolism</keyword>
<keyword evidence="10" id="KW-0276">Fatty acid metabolism</keyword>
<comment type="catalytic activity">
    <reaction evidence="7 10">
        <text>a (3R)-hydroxyacyl-[ACP] + NADP(+) = a 3-oxoacyl-[ACP] + NADPH + H(+)</text>
        <dbReference type="Rhea" id="RHEA:17397"/>
        <dbReference type="Rhea" id="RHEA-COMP:9916"/>
        <dbReference type="Rhea" id="RHEA-COMP:9945"/>
        <dbReference type="ChEBI" id="CHEBI:15378"/>
        <dbReference type="ChEBI" id="CHEBI:57783"/>
        <dbReference type="ChEBI" id="CHEBI:58349"/>
        <dbReference type="ChEBI" id="CHEBI:78776"/>
        <dbReference type="ChEBI" id="CHEBI:78827"/>
        <dbReference type="EC" id="1.1.1.100"/>
    </reaction>
</comment>
<dbReference type="UniPathway" id="UPA00094"/>
<reference evidence="12 14" key="1">
    <citation type="submission" date="2015-09" db="EMBL/GenBank/DDBJ databases">
        <authorList>
            <consortium name="Pathogen Informatics"/>
        </authorList>
    </citation>
    <scope>NUCLEOTIDE SEQUENCE [LARGE SCALE GENOMIC DNA]</scope>
    <source>
        <strain evidence="12 14">2789STDY5834939</strain>
    </source>
</reference>
<dbReference type="SUPFAM" id="SSF51735">
    <property type="entry name" value="NAD(P)-binding Rossmann-fold domains"/>
    <property type="match status" value="1"/>
</dbReference>
<dbReference type="GO" id="GO:0004316">
    <property type="term" value="F:3-oxoacyl-[acyl-carrier-protein] reductase (NADPH) activity"/>
    <property type="evidence" value="ECO:0007669"/>
    <property type="project" value="UniProtKB-UniRule"/>
</dbReference>
<dbReference type="InterPro" id="IPR002347">
    <property type="entry name" value="SDR_fam"/>
</dbReference>
<dbReference type="Pfam" id="PF13561">
    <property type="entry name" value="adh_short_C2"/>
    <property type="match status" value="1"/>
</dbReference>
<evidence type="ECO:0000256" key="3">
    <source>
        <dbReference type="ARBA" id="ARBA00012948"/>
    </source>
</evidence>
<feature type="binding site" evidence="9">
    <location>
        <begin position="153"/>
        <end position="157"/>
    </location>
    <ligand>
        <name>NADP(+)</name>
        <dbReference type="ChEBI" id="CHEBI:58349"/>
    </ligand>
</feature>
<sequence>MNKTALITGAATGIGRAIALTLARDGFDIAINCLDSLLPQAQAAAEQCRAHGVQAECFVADISKFDECAAMVKSVHERFGSIDALINNAGITRDGLIARMSEEQYDSVIAVNQKGVFNMVRHVTPIMMKQRSGRIVSMASVSGLYGNAGQFNYSASKAAIVGMTKTAAKELGGRGITVNAIAPGFIETDMTAKLPDKAKEAILSGVALRRMGRPEDVAEAVAFLVSDRASYITGQILAVDGGF</sequence>
<keyword evidence="4 9" id="KW-0521">NADP</keyword>
<feature type="binding site" evidence="9">
    <location>
        <position position="88"/>
    </location>
    <ligand>
        <name>NADP(+)</name>
        <dbReference type="ChEBI" id="CHEBI:58349"/>
    </ligand>
</feature>
<evidence type="ECO:0000256" key="2">
    <source>
        <dbReference type="ARBA" id="ARBA00006484"/>
    </source>
</evidence>
<dbReference type="EMBL" id="CZBE01000012">
    <property type="protein sequence ID" value="CUP78240.1"/>
    <property type="molecule type" value="Genomic_DNA"/>
</dbReference>
<evidence type="ECO:0000256" key="6">
    <source>
        <dbReference type="ARBA" id="ARBA00023221"/>
    </source>
</evidence>
<feature type="binding site" evidence="9">
    <location>
        <position position="186"/>
    </location>
    <ligand>
        <name>NADP(+)</name>
        <dbReference type="ChEBI" id="CHEBI:58349"/>
    </ligand>
</feature>
<comment type="function">
    <text evidence="10">Catalyzes the NADPH-dependent reduction of beta-ketoacyl-ACP substrates to beta-hydroxyacyl-ACP products, the first reductive step in the elongation cycle of fatty acid biosynthesis.</text>
</comment>